<dbReference type="Proteomes" id="UP001218218">
    <property type="component" value="Unassembled WGS sequence"/>
</dbReference>
<name>A0AAD6YX68_9AGAR</name>
<dbReference type="EMBL" id="JARIHO010000155">
    <property type="protein sequence ID" value="KAJ7300693.1"/>
    <property type="molecule type" value="Genomic_DNA"/>
</dbReference>
<feature type="compositionally biased region" description="Low complexity" evidence="1">
    <location>
        <begin position="180"/>
        <end position="193"/>
    </location>
</feature>
<feature type="compositionally biased region" description="Basic and acidic residues" evidence="1">
    <location>
        <begin position="530"/>
        <end position="545"/>
    </location>
</feature>
<feature type="region of interest" description="Disordered" evidence="1">
    <location>
        <begin position="29"/>
        <end position="146"/>
    </location>
</feature>
<keyword evidence="4" id="KW-1185">Reference proteome</keyword>
<evidence type="ECO:0000313" key="4">
    <source>
        <dbReference type="Proteomes" id="UP001218218"/>
    </source>
</evidence>
<organism evidence="3 4">
    <name type="scientific">Mycena albidolilacea</name>
    <dbReference type="NCBI Taxonomy" id="1033008"/>
    <lineage>
        <taxon>Eukaryota</taxon>
        <taxon>Fungi</taxon>
        <taxon>Dikarya</taxon>
        <taxon>Basidiomycota</taxon>
        <taxon>Agaricomycotina</taxon>
        <taxon>Agaricomycetes</taxon>
        <taxon>Agaricomycetidae</taxon>
        <taxon>Agaricales</taxon>
        <taxon>Marasmiineae</taxon>
        <taxon>Mycenaceae</taxon>
        <taxon>Mycena</taxon>
    </lineage>
</organism>
<accession>A0AAD6YX68</accession>
<evidence type="ECO:0000256" key="1">
    <source>
        <dbReference type="SAM" id="MobiDB-lite"/>
    </source>
</evidence>
<feature type="compositionally biased region" description="Low complexity" evidence="1">
    <location>
        <begin position="252"/>
        <end position="286"/>
    </location>
</feature>
<gene>
    <name evidence="3" type="ORF">DFH08DRAFT_828205</name>
</gene>
<evidence type="ECO:0000313" key="3">
    <source>
        <dbReference type="EMBL" id="KAJ7300693.1"/>
    </source>
</evidence>
<keyword evidence="2" id="KW-1133">Transmembrane helix</keyword>
<protein>
    <submittedName>
        <fullName evidence="3">Uncharacterized protein</fullName>
    </submittedName>
</protein>
<reference evidence="3" key="1">
    <citation type="submission" date="2023-03" db="EMBL/GenBank/DDBJ databases">
        <title>Massive genome expansion in bonnet fungi (Mycena s.s.) driven by repeated elements and novel gene families across ecological guilds.</title>
        <authorList>
            <consortium name="Lawrence Berkeley National Laboratory"/>
            <person name="Harder C.B."/>
            <person name="Miyauchi S."/>
            <person name="Viragh M."/>
            <person name="Kuo A."/>
            <person name="Thoen E."/>
            <person name="Andreopoulos B."/>
            <person name="Lu D."/>
            <person name="Skrede I."/>
            <person name="Drula E."/>
            <person name="Henrissat B."/>
            <person name="Morin E."/>
            <person name="Kohler A."/>
            <person name="Barry K."/>
            <person name="LaButti K."/>
            <person name="Morin E."/>
            <person name="Salamov A."/>
            <person name="Lipzen A."/>
            <person name="Mereny Z."/>
            <person name="Hegedus B."/>
            <person name="Baldrian P."/>
            <person name="Stursova M."/>
            <person name="Weitz H."/>
            <person name="Taylor A."/>
            <person name="Grigoriev I.V."/>
            <person name="Nagy L.G."/>
            <person name="Martin F."/>
            <person name="Kauserud H."/>
        </authorList>
    </citation>
    <scope>NUCLEOTIDE SEQUENCE</scope>
    <source>
        <strain evidence="3">CBHHK002</strain>
    </source>
</reference>
<proteinExistence type="predicted"/>
<feature type="compositionally biased region" description="Basic and acidic residues" evidence="1">
    <location>
        <begin position="33"/>
        <end position="47"/>
    </location>
</feature>
<evidence type="ECO:0000256" key="2">
    <source>
        <dbReference type="SAM" id="Phobius"/>
    </source>
</evidence>
<keyword evidence="2" id="KW-0472">Membrane</keyword>
<dbReference type="AlphaFoldDB" id="A0AAD6YX68"/>
<feature type="compositionally biased region" description="Polar residues" evidence="1">
    <location>
        <begin position="49"/>
        <end position="94"/>
    </location>
</feature>
<comment type="caution">
    <text evidence="3">The sequence shown here is derived from an EMBL/GenBank/DDBJ whole genome shotgun (WGS) entry which is preliminary data.</text>
</comment>
<sequence length="573" mass="61269">MLAAVGSSKVYILFTRKEARDKWDQNCLRRHTHDGDGRVVPDSKAENSDGASVSSDENGSSMRSTASNPGRPTASTPGRPTASTTGLPTASTAGRATPVHNAAAHRTASHKSYSSAPKGTPPKCESPRVSAPLRMVSPRPQSRAPVKKEVVLPLWREDTPPLEMEVDTVPIHDTTPSTRVSSQNPSLASSSSVSSVSSISATSSEGGGQPHPFRDLAASASTLRAVPSPSRLLNRVPAAAPKKGASVPFPPAACTSTPGSSASAAPRARAGASNSGTSNSGTSNSRAPYLYNETSRKLYKDAQKAVEEMGDTDMVQVVDYKDVVQCLSAGGQGPNGSVDFHPRFPTAQHAAVIRSLSLSSSFTVLSAECSALCVNKEQRRLVSTTGWVVCQSQSAVFPLAAVFGSHQSEFYKFYLFSGLWAALALRVCFALLSWSLSGVCLFARCTVHVRLANPRIFCLFSPPVTMANSNADETTPVLAVLDLPADDNNNDWVDEDTRLQGLGTTTHRSRNPLKAVIPRKRRSRVVGAKRTADEEAARETEERAQDLAPKYGMKVKEVWRRVHASSAFKTRRK</sequence>
<feature type="region of interest" description="Disordered" evidence="1">
    <location>
        <begin position="524"/>
        <end position="545"/>
    </location>
</feature>
<feature type="region of interest" description="Disordered" evidence="1">
    <location>
        <begin position="240"/>
        <end position="288"/>
    </location>
</feature>
<keyword evidence="2" id="KW-0812">Transmembrane</keyword>
<feature type="transmembrane region" description="Helical" evidence="2">
    <location>
        <begin position="413"/>
        <end position="434"/>
    </location>
</feature>
<feature type="region of interest" description="Disordered" evidence="1">
    <location>
        <begin position="172"/>
        <end position="193"/>
    </location>
</feature>
<feature type="non-terminal residue" evidence="3">
    <location>
        <position position="1"/>
    </location>
</feature>